<dbReference type="EC" id="1.16.1.9" evidence="3"/>
<evidence type="ECO:0000256" key="9">
    <source>
        <dbReference type="ARBA" id="ARBA00023002"/>
    </source>
</evidence>
<dbReference type="PANTHER" id="PTHR32361:SF3">
    <property type="entry name" value="REDUCTASE, PUTATIVE (AFU_ORTHOLOGUE AFUA_6G13750)-RELATED"/>
    <property type="match status" value="1"/>
</dbReference>
<comment type="subcellular location">
    <subcellularLocation>
        <location evidence="1">Cell membrane</location>
        <topology evidence="1">Multi-pass membrane protein</topology>
    </subcellularLocation>
</comment>
<dbReference type="InterPro" id="IPR013112">
    <property type="entry name" value="FAD-bd_8"/>
</dbReference>
<comment type="caution">
    <text evidence="16">The sequence shown here is derived from an EMBL/GenBank/DDBJ whole genome shotgun (WGS) entry which is preliminary data.</text>
</comment>
<evidence type="ECO:0000256" key="2">
    <source>
        <dbReference type="ARBA" id="ARBA00006278"/>
    </source>
</evidence>
<feature type="transmembrane region" description="Helical" evidence="14">
    <location>
        <begin position="524"/>
        <end position="543"/>
    </location>
</feature>
<evidence type="ECO:0000256" key="5">
    <source>
        <dbReference type="ARBA" id="ARBA00022475"/>
    </source>
</evidence>
<name>A0A8H3RH84_9EURO</name>
<dbReference type="InterPro" id="IPR051410">
    <property type="entry name" value="Ferric/Cupric_Reductase"/>
</dbReference>
<dbReference type="GO" id="GO:0015677">
    <property type="term" value="P:copper ion import"/>
    <property type="evidence" value="ECO:0007669"/>
    <property type="project" value="TreeGrafter"/>
</dbReference>
<evidence type="ECO:0000256" key="13">
    <source>
        <dbReference type="ARBA" id="ARBA00048483"/>
    </source>
</evidence>
<dbReference type="Gene3D" id="3.40.50.300">
    <property type="entry name" value="P-loop containing nucleotide triphosphate hydrolases"/>
    <property type="match status" value="1"/>
</dbReference>
<keyword evidence="11" id="KW-0496">Mitochondrion</keyword>
<dbReference type="PROSITE" id="PS51384">
    <property type="entry name" value="FAD_FR"/>
    <property type="match status" value="1"/>
</dbReference>
<dbReference type="EMBL" id="BLKC01000004">
    <property type="protein sequence ID" value="GFF24125.1"/>
    <property type="molecule type" value="Genomic_DNA"/>
</dbReference>
<dbReference type="GO" id="GO:0005886">
    <property type="term" value="C:plasma membrane"/>
    <property type="evidence" value="ECO:0007669"/>
    <property type="project" value="UniProtKB-SubCell"/>
</dbReference>
<comment type="similarity">
    <text evidence="2">Belongs to the ferric reductase (FRE) family.</text>
</comment>
<dbReference type="InterPro" id="IPR013121">
    <property type="entry name" value="Fe_red_NAD-bd_6"/>
</dbReference>
<keyword evidence="9" id="KW-0560">Oxidoreductase</keyword>
<dbReference type="Pfam" id="PF17784">
    <property type="entry name" value="Sulfotransfer_4"/>
    <property type="match status" value="1"/>
</dbReference>
<dbReference type="InterPro" id="IPR017938">
    <property type="entry name" value="Riboflavin_synthase-like_b-brl"/>
</dbReference>
<dbReference type="Pfam" id="PF08022">
    <property type="entry name" value="FAD_binding_8"/>
    <property type="match status" value="1"/>
</dbReference>
<evidence type="ECO:0000256" key="6">
    <source>
        <dbReference type="ARBA" id="ARBA00022692"/>
    </source>
</evidence>
<dbReference type="InterPro" id="IPR027417">
    <property type="entry name" value="P-loop_NTPase"/>
</dbReference>
<keyword evidence="10" id="KW-0406">Ion transport</keyword>
<dbReference type="Proteomes" id="UP000465221">
    <property type="component" value="Unassembled WGS sequence"/>
</dbReference>
<dbReference type="SUPFAM" id="SSF52343">
    <property type="entry name" value="Ferredoxin reductase-like, C-terminal NADP-linked domain"/>
    <property type="match status" value="1"/>
</dbReference>
<dbReference type="GO" id="GO:0006826">
    <property type="term" value="P:iron ion transport"/>
    <property type="evidence" value="ECO:0007669"/>
    <property type="project" value="TreeGrafter"/>
</dbReference>
<proteinExistence type="inferred from homology"/>
<feature type="transmembrane region" description="Helical" evidence="14">
    <location>
        <begin position="262"/>
        <end position="281"/>
    </location>
</feature>
<keyword evidence="6 14" id="KW-0812">Transmembrane</keyword>
<dbReference type="InterPro" id="IPR039261">
    <property type="entry name" value="FNR_nucleotide-bd"/>
</dbReference>
<feature type="transmembrane region" description="Helical" evidence="14">
    <location>
        <begin position="439"/>
        <end position="462"/>
    </location>
</feature>
<sequence>MEIVKETLYNLPKPPARTRTKPMQVICVGLPRSATESLAVALRKLGLTPYHGWDISFEENAGYIEAWAKLARAKWNGKEDGEFRVSRGEFDALLGHCDAVVDTAASFFPAELVEAYPEALVILNTRKDMDAWHRSAIKTLLEEIADRWFLRMMRLFCADLFWLWELYVTHGYPGLFRGKTTRTAIAKNGKWVYREYCAMIRGLVAPERLLEWSVEDGWEPLCEFLQKDVPSEVFPKTNDPAKFAGNVERVLKPRYMRAFRNLVLTVTSTAVLTTAIVLGIHSQCQSSIRLPQWLSSVYHVDSLAVAAKMLSSRAHSMDIPHSGPGVEHHWGYYNRQLPCTSDKGKCAYLDTVYHSHDLSVLYSAILWGVVLGILLLCALRRLIRVRRTSHMSSQDAETEKTLPQSFIYRMQQSLKSVYHRHFLRGWLSGVFGHTTGFNILVLVILTAYLTIFSFVGIVYKTWYSPVKGYPNLHQTRVGLGPWADRLGVLAYALTPLAVLLSTRESLLSLLTGIPQHHFIFLHRWLGYIIYAQSVLHTIGWTVVEGKLYQPQPSTWNEFIAQEYMIWGVVAMVFLSFLVICSTRWCIRLTGYEFFRKSHYVVAMLYVGACWGHWAMLSCWMIASLTVWLLDRAVRLLRTVLLHTTTAASSSSEKPSWLGNLRMHIPAAQITPFPNDTDSDVIRLDFTLSHNPWAIGQHFYLCFPDLSIWQSHPMTPSSVPADSRQQTHTYIIRAKSGLTRQLGLLARGDQTSTSVVLTGPYGQSILSTELLQTDVNILCVAGGTGVTFVLPVLLQLSRQAGFPSRSGLIEFIWVIRRKADMEWIKAEMDELRTAAEGCANFRIKMYVTREGDVGSQVQELEKKELVKEGIQRTGSNASRDGEAPLTVHYMGSNSVSGSGFAGMDRHPDAASHVTDFVSRTVQGPTRVLASGPTGLITDLRRAIASCNDPARVWKGEERCDVQLVHDDRLEW</sequence>
<evidence type="ECO:0000256" key="1">
    <source>
        <dbReference type="ARBA" id="ARBA00004651"/>
    </source>
</evidence>
<dbReference type="Pfam" id="PF08030">
    <property type="entry name" value="NAD_binding_6"/>
    <property type="match status" value="1"/>
</dbReference>
<evidence type="ECO:0000256" key="12">
    <source>
        <dbReference type="ARBA" id="ARBA00023136"/>
    </source>
</evidence>
<keyword evidence="8 14" id="KW-1133">Transmembrane helix</keyword>
<feature type="transmembrane region" description="Helical" evidence="14">
    <location>
        <begin position="563"/>
        <end position="586"/>
    </location>
</feature>
<organism evidence="16 17">
    <name type="scientific">Aspergillus udagawae</name>
    <dbReference type="NCBI Taxonomy" id="91492"/>
    <lineage>
        <taxon>Eukaryota</taxon>
        <taxon>Fungi</taxon>
        <taxon>Dikarya</taxon>
        <taxon>Ascomycota</taxon>
        <taxon>Pezizomycotina</taxon>
        <taxon>Eurotiomycetes</taxon>
        <taxon>Eurotiomycetidae</taxon>
        <taxon>Eurotiales</taxon>
        <taxon>Aspergillaceae</taxon>
        <taxon>Aspergillus</taxon>
        <taxon>Aspergillus subgen. Fumigati</taxon>
    </lineage>
</organism>
<dbReference type="AlphaFoldDB" id="A0A8H3RH84"/>
<protein>
    <recommendedName>
        <fullName evidence="3">ferric-chelate reductase (NADPH)</fullName>
        <ecNumber evidence="3">1.16.1.9</ecNumber>
    </recommendedName>
</protein>
<dbReference type="GO" id="GO:0052851">
    <property type="term" value="F:ferric-chelate reductase (NADPH) activity"/>
    <property type="evidence" value="ECO:0007669"/>
    <property type="project" value="UniProtKB-EC"/>
</dbReference>
<evidence type="ECO:0000256" key="8">
    <source>
        <dbReference type="ARBA" id="ARBA00022989"/>
    </source>
</evidence>
<dbReference type="Pfam" id="PF01794">
    <property type="entry name" value="Ferric_reduct"/>
    <property type="match status" value="1"/>
</dbReference>
<evidence type="ECO:0000256" key="3">
    <source>
        <dbReference type="ARBA" id="ARBA00012668"/>
    </source>
</evidence>
<evidence type="ECO:0000259" key="15">
    <source>
        <dbReference type="PROSITE" id="PS51384"/>
    </source>
</evidence>
<evidence type="ECO:0000256" key="11">
    <source>
        <dbReference type="ARBA" id="ARBA00023128"/>
    </source>
</evidence>
<accession>A0A8H3RH84</accession>
<keyword evidence="5" id="KW-1003">Cell membrane</keyword>
<dbReference type="SFLD" id="SFLDG01168">
    <property type="entry name" value="Ferric_reductase_subgroup_(FRE"/>
    <property type="match status" value="1"/>
</dbReference>
<evidence type="ECO:0000256" key="4">
    <source>
        <dbReference type="ARBA" id="ARBA00022448"/>
    </source>
</evidence>
<dbReference type="PANTHER" id="PTHR32361">
    <property type="entry name" value="FERRIC/CUPRIC REDUCTASE TRANSMEMBRANE COMPONENT"/>
    <property type="match status" value="1"/>
</dbReference>
<evidence type="ECO:0000256" key="7">
    <source>
        <dbReference type="ARBA" id="ARBA00022982"/>
    </source>
</evidence>
<keyword evidence="12 14" id="KW-0472">Membrane</keyword>
<dbReference type="InterPro" id="IPR017927">
    <property type="entry name" value="FAD-bd_FR_type"/>
</dbReference>
<reference evidence="16 17" key="1">
    <citation type="submission" date="2020-01" db="EMBL/GenBank/DDBJ databases">
        <title>Draft genome sequence of Aspergillus udagawae IFM 46972.</title>
        <authorList>
            <person name="Takahashi H."/>
            <person name="Yaguchi T."/>
        </authorList>
    </citation>
    <scope>NUCLEOTIDE SEQUENCE [LARGE SCALE GENOMIC DNA]</scope>
    <source>
        <strain evidence="16 17">IFM 46972</strain>
    </source>
</reference>
<keyword evidence="4" id="KW-0813">Transport</keyword>
<dbReference type="SFLD" id="SFLDS00052">
    <property type="entry name" value="Ferric_Reductase_Domain"/>
    <property type="match status" value="1"/>
</dbReference>
<evidence type="ECO:0000256" key="14">
    <source>
        <dbReference type="SAM" id="Phobius"/>
    </source>
</evidence>
<gene>
    <name evidence="16" type="ORF">IFM46972_00934</name>
</gene>
<dbReference type="SUPFAM" id="SSF52540">
    <property type="entry name" value="P-loop containing nucleoside triphosphate hydrolases"/>
    <property type="match status" value="1"/>
</dbReference>
<comment type="catalytic activity">
    <reaction evidence="13">
        <text>2 a Fe(II)-siderophore + NADP(+) + H(+) = 2 a Fe(III)-siderophore + NADPH</text>
        <dbReference type="Rhea" id="RHEA:28795"/>
        <dbReference type="Rhea" id="RHEA-COMP:11342"/>
        <dbReference type="Rhea" id="RHEA-COMP:11344"/>
        <dbReference type="ChEBI" id="CHEBI:15378"/>
        <dbReference type="ChEBI" id="CHEBI:29033"/>
        <dbReference type="ChEBI" id="CHEBI:29034"/>
        <dbReference type="ChEBI" id="CHEBI:57783"/>
        <dbReference type="ChEBI" id="CHEBI:58349"/>
        <dbReference type="EC" id="1.16.1.9"/>
    </reaction>
</comment>
<dbReference type="InterPro" id="IPR013130">
    <property type="entry name" value="Fe3_Rdtase_TM_dom"/>
</dbReference>
<keyword evidence="7" id="KW-0249">Electron transport</keyword>
<dbReference type="InterPro" id="IPR040632">
    <property type="entry name" value="Sulfotransfer_4"/>
</dbReference>
<feature type="transmembrane region" description="Helical" evidence="14">
    <location>
        <begin position="598"/>
        <end position="629"/>
    </location>
</feature>
<feature type="transmembrane region" description="Helical" evidence="14">
    <location>
        <begin position="482"/>
        <end position="503"/>
    </location>
</feature>
<dbReference type="GO" id="GO:0006879">
    <property type="term" value="P:intracellular iron ion homeostasis"/>
    <property type="evidence" value="ECO:0007669"/>
    <property type="project" value="TreeGrafter"/>
</dbReference>
<dbReference type="Gene3D" id="3.40.50.80">
    <property type="entry name" value="Nucleotide-binding domain of ferredoxin-NADP reductase (FNR) module"/>
    <property type="match status" value="1"/>
</dbReference>
<feature type="transmembrane region" description="Helical" evidence="14">
    <location>
        <begin position="360"/>
        <end position="379"/>
    </location>
</feature>
<dbReference type="CDD" id="cd06186">
    <property type="entry name" value="NOX_Duox_like_FAD_NADP"/>
    <property type="match status" value="1"/>
</dbReference>
<evidence type="ECO:0000313" key="17">
    <source>
        <dbReference type="Proteomes" id="UP000465221"/>
    </source>
</evidence>
<evidence type="ECO:0000313" key="16">
    <source>
        <dbReference type="EMBL" id="GFF24125.1"/>
    </source>
</evidence>
<evidence type="ECO:0000256" key="10">
    <source>
        <dbReference type="ARBA" id="ARBA00023065"/>
    </source>
</evidence>
<dbReference type="SUPFAM" id="SSF63380">
    <property type="entry name" value="Riboflavin synthase domain-like"/>
    <property type="match status" value="1"/>
</dbReference>
<feature type="domain" description="FAD-binding FR-type" evidence="15">
    <location>
        <begin position="659"/>
        <end position="766"/>
    </location>
</feature>